<dbReference type="Proteomes" id="UP000469943">
    <property type="component" value="Unassembled WGS sequence"/>
</dbReference>
<gene>
    <name evidence="5" type="ORF">GFD24_08505</name>
</gene>
<dbReference type="GO" id="GO:0003677">
    <property type="term" value="F:DNA binding"/>
    <property type="evidence" value="ECO:0007669"/>
    <property type="project" value="UniProtKB-KW"/>
</dbReference>
<evidence type="ECO:0000256" key="1">
    <source>
        <dbReference type="ARBA" id="ARBA00010923"/>
    </source>
</evidence>
<dbReference type="InterPro" id="IPR000055">
    <property type="entry name" value="Restrct_endonuc_typeI_TRD"/>
</dbReference>
<comment type="similarity">
    <text evidence="1">Belongs to the type-I restriction system S methylase family.</text>
</comment>
<comment type="caution">
    <text evidence="5">The sequence shown here is derived from an EMBL/GenBank/DDBJ whole genome shotgun (WGS) entry which is preliminary data.</text>
</comment>
<dbReference type="InterPro" id="IPR052021">
    <property type="entry name" value="Type-I_RS_S_subunit"/>
</dbReference>
<evidence type="ECO:0000313" key="6">
    <source>
        <dbReference type="Proteomes" id="UP000469943"/>
    </source>
</evidence>
<evidence type="ECO:0000259" key="4">
    <source>
        <dbReference type="Pfam" id="PF01420"/>
    </source>
</evidence>
<dbReference type="PANTHER" id="PTHR30408:SF12">
    <property type="entry name" value="TYPE I RESTRICTION ENZYME MJAVIII SPECIFICITY SUBUNIT"/>
    <property type="match status" value="1"/>
</dbReference>
<accession>A0A7K3TCE2</accession>
<feature type="domain" description="Type I restriction modification DNA specificity" evidence="4">
    <location>
        <begin position="69"/>
        <end position="177"/>
    </location>
</feature>
<keyword evidence="2" id="KW-0680">Restriction system</keyword>
<reference evidence="5 6" key="1">
    <citation type="submission" date="2019-10" db="EMBL/GenBank/DDBJ databases">
        <title>Bifidobacterium from non-human primates.</title>
        <authorList>
            <person name="Modesto M."/>
        </authorList>
    </citation>
    <scope>NUCLEOTIDE SEQUENCE [LARGE SCALE GENOMIC DNA]</scope>
    <source>
        <strain evidence="5 6">TREM</strain>
    </source>
</reference>
<dbReference type="RefSeq" id="WP_152358619.1">
    <property type="nucleotide sequence ID" value="NZ_WBSM01000008.1"/>
</dbReference>
<dbReference type="EMBL" id="WHZX01000006">
    <property type="protein sequence ID" value="NEG72237.1"/>
    <property type="molecule type" value="Genomic_DNA"/>
</dbReference>
<dbReference type="Gene3D" id="3.90.220.20">
    <property type="entry name" value="DNA methylase specificity domains"/>
    <property type="match status" value="1"/>
</dbReference>
<sequence length="193" mass="21643">MSFECALEEICDLITDGSHYSPKALPGSGFYMASVRDMNQDGFIFDGCKEISENDYNALQKNGCCPEPGDILIGKDGVRFFEDMFIYRQSQKPALLSSIAIVRPNTTLVDTSYLFNYLRQPAVIADVKLNYGSGSAIPRIVLKDFRRLPVVCPSMERQRKIGAVISAFDNAINNFNRTNGHLRERFDMAAYTV</sequence>
<protein>
    <recommendedName>
        <fullName evidence="4">Type I restriction modification DNA specificity domain-containing protein</fullName>
    </recommendedName>
</protein>
<evidence type="ECO:0000256" key="2">
    <source>
        <dbReference type="ARBA" id="ARBA00022747"/>
    </source>
</evidence>
<dbReference type="OrthoDB" id="9810298at2"/>
<proteinExistence type="inferred from homology"/>
<dbReference type="GO" id="GO:0009307">
    <property type="term" value="P:DNA restriction-modification system"/>
    <property type="evidence" value="ECO:0007669"/>
    <property type="project" value="UniProtKB-KW"/>
</dbReference>
<evidence type="ECO:0000313" key="5">
    <source>
        <dbReference type="EMBL" id="NEG72237.1"/>
    </source>
</evidence>
<organism evidence="5 6">
    <name type="scientific">Bifidobacterium ramosum</name>
    <dbReference type="NCBI Taxonomy" id="1798158"/>
    <lineage>
        <taxon>Bacteria</taxon>
        <taxon>Bacillati</taxon>
        <taxon>Actinomycetota</taxon>
        <taxon>Actinomycetes</taxon>
        <taxon>Bifidobacteriales</taxon>
        <taxon>Bifidobacteriaceae</taxon>
        <taxon>Bifidobacterium</taxon>
    </lineage>
</organism>
<evidence type="ECO:0000256" key="3">
    <source>
        <dbReference type="ARBA" id="ARBA00023125"/>
    </source>
</evidence>
<keyword evidence="3" id="KW-0238">DNA-binding</keyword>
<name>A0A7K3TCE2_9BIFI</name>
<dbReference type="Pfam" id="PF01420">
    <property type="entry name" value="Methylase_S"/>
    <property type="match status" value="1"/>
</dbReference>
<dbReference type="PANTHER" id="PTHR30408">
    <property type="entry name" value="TYPE-1 RESTRICTION ENZYME ECOKI SPECIFICITY PROTEIN"/>
    <property type="match status" value="1"/>
</dbReference>
<dbReference type="InterPro" id="IPR044946">
    <property type="entry name" value="Restrct_endonuc_typeI_TRD_sf"/>
</dbReference>
<dbReference type="SUPFAM" id="SSF116734">
    <property type="entry name" value="DNA methylase specificity domain"/>
    <property type="match status" value="1"/>
</dbReference>
<dbReference type="AlphaFoldDB" id="A0A7K3TCE2"/>